<dbReference type="AlphaFoldDB" id="A0A7G9W8S1"/>
<dbReference type="PANTHER" id="PTHR43761:SF1">
    <property type="entry name" value="D-ISOMER SPECIFIC 2-HYDROXYACID DEHYDROGENASE CATALYTIC DOMAIN-CONTAINING PROTEIN-RELATED"/>
    <property type="match status" value="1"/>
</dbReference>
<dbReference type="Pfam" id="PF02826">
    <property type="entry name" value="2-Hacid_dh_C"/>
    <property type="match status" value="1"/>
</dbReference>
<dbReference type="Proteomes" id="UP000516160">
    <property type="component" value="Chromosome"/>
</dbReference>
<keyword evidence="2 4" id="KW-0560">Oxidoreductase</keyword>
<organism evidence="7 8">
    <name type="scientific">Alkalicella caledoniensis</name>
    <dbReference type="NCBI Taxonomy" id="2731377"/>
    <lineage>
        <taxon>Bacteria</taxon>
        <taxon>Bacillati</taxon>
        <taxon>Bacillota</taxon>
        <taxon>Clostridia</taxon>
        <taxon>Eubacteriales</taxon>
        <taxon>Proteinivoracaceae</taxon>
        <taxon>Alkalicella</taxon>
    </lineage>
</organism>
<dbReference type="EMBL" id="CP058559">
    <property type="protein sequence ID" value="QNO15083.1"/>
    <property type="molecule type" value="Genomic_DNA"/>
</dbReference>
<feature type="domain" description="D-isomer specific 2-hydroxyacid dehydrogenase NAD-binding" evidence="6">
    <location>
        <begin position="130"/>
        <end position="225"/>
    </location>
</feature>
<dbReference type="SUPFAM" id="SSF51735">
    <property type="entry name" value="NAD(P)-binding Rossmann-fold domains"/>
    <property type="match status" value="1"/>
</dbReference>
<protein>
    <submittedName>
        <fullName evidence="7">Dihydrofolate reductase</fullName>
    </submittedName>
</protein>
<gene>
    <name evidence="7" type="ORF">HYG86_10070</name>
</gene>
<dbReference type="InterPro" id="IPR006140">
    <property type="entry name" value="D-isomer_DH_NAD-bd"/>
</dbReference>
<feature type="domain" description="D-isomer specific 2-hydroxyacid dehydrogenase catalytic" evidence="5">
    <location>
        <begin position="20"/>
        <end position="297"/>
    </location>
</feature>
<dbReference type="InterPro" id="IPR050418">
    <property type="entry name" value="D-iso_2-hydroxyacid_DH_PdxB"/>
</dbReference>
<dbReference type="GO" id="GO:0016616">
    <property type="term" value="F:oxidoreductase activity, acting on the CH-OH group of donors, NAD or NADP as acceptor"/>
    <property type="evidence" value="ECO:0007669"/>
    <property type="project" value="InterPro"/>
</dbReference>
<accession>A0A7G9W8S1</accession>
<evidence type="ECO:0000259" key="6">
    <source>
        <dbReference type="Pfam" id="PF02826"/>
    </source>
</evidence>
<dbReference type="InterPro" id="IPR036291">
    <property type="entry name" value="NAD(P)-bd_dom_sf"/>
</dbReference>
<dbReference type="KEGG" id="acae:HYG86_10070"/>
<dbReference type="RefSeq" id="WP_213165447.1">
    <property type="nucleotide sequence ID" value="NZ_CP058559.1"/>
</dbReference>
<keyword evidence="8" id="KW-1185">Reference proteome</keyword>
<reference evidence="7 8" key="1">
    <citation type="submission" date="2020-07" db="EMBL/GenBank/DDBJ databases">
        <title>Alkalicella. sp. LB2 genome.</title>
        <authorList>
            <person name="Postec A."/>
            <person name="Quemeneur M."/>
        </authorList>
    </citation>
    <scope>NUCLEOTIDE SEQUENCE [LARGE SCALE GENOMIC DNA]</scope>
    <source>
        <strain evidence="7 8">LB2</strain>
    </source>
</reference>
<dbReference type="Gene3D" id="3.40.50.720">
    <property type="entry name" value="NAD(P)-binding Rossmann-like Domain"/>
    <property type="match status" value="2"/>
</dbReference>
<comment type="similarity">
    <text evidence="1 4">Belongs to the D-isomer specific 2-hydroxyacid dehydrogenase family.</text>
</comment>
<evidence type="ECO:0000256" key="1">
    <source>
        <dbReference type="ARBA" id="ARBA00005854"/>
    </source>
</evidence>
<dbReference type="SUPFAM" id="SSF52283">
    <property type="entry name" value="Formate/glycerate dehydrogenase catalytic domain-like"/>
    <property type="match status" value="1"/>
</dbReference>
<dbReference type="PANTHER" id="PTHR43761">
    <property type="entry name" value="D-ISOMER SPECIFIC 2-HYDROXYACID DEHYDROGENASE FAMILY PROTEIN (AFU_ORTHOLOGUE AFUA_1G13630)"/>
    <property type="match status" value="1"/>
</dbReference>
<evidence type="ECO:0000259" key="5">
    <source>
        <dbReference type="Pfam" id="PF00389"/>
    </source>
</evidence>
<keyword evidence="3" id="KW-0520">NAD</keyword>
<evidence type="ECO:0000256" key="2">
    <source>
        <dbReference type="ARBA" id="ARBA00023002"/>
    </source>
</evidence>
<dbReference type="Pfam" id="PF00389">
    <property type="entry name" value="2-Hacid_dh"/>
    <property type="match status" value="1"/>
</dbReference>
<dbReference type="InterPro" id="IPR006139">
    <property type="entry name" value="D-isomer_2_OHA_DH_cat_dom"/>
</dbReference>
<evidence type="ECO:0000313" key="7">
    <source>
        <dbReference type="EMBL" id="QNO15083.1"/>
    </source>
</evidence>
<sequence>MNFNKIVSVDNTGLAEPHRSRLYNFSEKVIFHEDYPKTNAEIINRIGDAQCVLVSWNTPIDKEVINSCPNLKYIGMCCSLIDEKSANVDIVAAKERGITVLGVRDYGDEGVVEFVLSELVRLLHGFGPHQWKRESLELTNQKIGIIGMGTLGKMLAKGALLFGMEVFYYNRSRKVDIENLGVKYLNLKDLLKEVDILTTHLPKNTVILGEEEFKVFGNNKILINTTLEPTFNVDIFKKWIEHGGNYGIFDKVAMGKYYTELKGLDRVIYTDKVSGFTSQAKVRLSMKVVENIEKFFTDNGYFGG</sequence>
<dbReference type="GO" id="GO:0051287">
    <property type="term" value="F:NAD binding"/>
    <property type="evidence" value="ECO:0007669"/>
    <property type="project" value="InterPro"/>
</dbReference>
<proteinExistence type="inferred from homology"/>
<evidence type="ECO:0000256" key="3">
    <source>
        <dbReference type="ARBA" id="ARBA00023027"/>
    </source>
</evidence>
<evidence type="ECO:0000313" key="8">
    <source>
        <dbReference type="Proteomes" id="UP000516160"/>
    </source>
</evidence>
<name>A0A7G9W8S1_ALKCA</name>
<evidence type="ECO:0000256" key="4">
    <source>
        <dbReference type="RuleBase" id="RU003719"/>
    </source>
</evidence>